<evidence type="ECO:0000256" key="3">
    <source>
        <dbReference type="ARBA" id="ARBA00022764"/>
    </source>
</evidence>
<dbReference type="InterPro" id="IPR017585">
    <property type="entry name" value="SAF_FlgA"/>
</dbReference>
<comment type="subcellular location">
    <subcellularLocation>
        <location evidence="1 4">Periplasm</location>
    </subcellularLocation>
</comment>
<dbReference type="PANTHER" id="PTHR36307:SF1">
    <property type="entry name" value="FLAGELLA BASAL BODY P-RING FORMATION PROTEIN FLGA"/>
    <property type="match status" value="1"/>
</dbReference>
<feature type="domain" description="SAF" evidence="5">
    <location>
        <begin position="21"/>
        <end position="75"/>
    </location>
</feature>
<dbReference type="CDD" id="cd11614">
    <property type="entry name" value="SAF_CpaB_FlgA_like"/>
    <property type="match status" value="1"/>
</dbReference>
<comment type="similarity">
    <text evidence="4">Belongs to the FlgA family.</text>
</comment>
<keyword evidence="4" id="KW-1005">Bacterial flagellum biogenesis</keyword>
<evidence type="ECO:0000256" key="4">
    <source>
        <dbReference type="RuleBase" id="RU362063"/>
    </source>
</evidence>
<dbReference type="Proteomes" id="UP000233742">
    <property type="component" value="Chromosome"/>
</dbReference>
<dbReference type="KEGG" id="paro:CUV01_09630"/>
<sequence>MMRQLFLIFALIAGPLVAHAAPISASRTLPAGTVITPGDLVLAPDSDVAQAEALIGLQTRITIYSGRPINTVQLRAHRLISRNQVVPLIFSQGTLSIETSGRALAEGAAGDVIPVMNLGSRQTVSALINADGTLRISR</sequence>
<dbReference type="OrthoDB" id="7619725at2"/>
<accession>A0A2K9EZT8</accession>
<keyword evidence="2 4" id="KW-0732">Signal</keyword>
<evidence type="ECO:0000313" key="7">
    <source>
        <dbReference type="Proteomes" id="UP000233742"/>
    </source>
</evidence>
<dbReference type="GO" id="GO:0044780">
    <property type="term" value="P:bacterial-type flagellum assembly"/>
    <property type="evidence" value="ECO:0007669"/>
    <property type="project" value="InterPro"/>
</dbReference>
<name>A0A2K9EZT8_9RHOB</name>
<proteinExistence type="inferred from homology"/>
<dbReference type="InterPro" id="IPR013974">
    <property type="entry name" value="SAF"/>
</dbReference>
<dbReference type="AlphaFoldDB" id="A0A2K9EZT8"/>
<dbReference type="GO" id="GO:0042597">
    <property type="term" value="C:periplasmic space"/>
    <property type="evidence" value="ECO:0007669"/>
    <property type="project" value="UniProtKB-SubCell"/>
</dbReference>
<reference evidence="6 7" key="1">
    <citation type="submission" date="2017-12" db="EMBL/GenBank/DDBJ databases">
        <authorList>
            <person name="Hurst M.R.H."/>
        </authorList>
    </citation>
    <scope>NUCLEOTIDE SEQUENCE [LARGE SCALE GENOMIC DNA]</scope>
    <source>
        <strain evidence="6 7">BM15</strain>
    </source>
</reference>
<keyword evidence="3 4" id="KW-0574">Periplasm</keyword>
<dbReference type="InterPro" id="IPR039246">
    <property type="entry name" value="Flagellar_FlgA"/>
</dbReference>
<evidence type="ECO:0000313" key="6">
    <source>
        <dbReference type="EMBL" id="AUH33612.1"/>
    </source>
</evidence>
<protein>
    <recommendedName>
        <fullName evidence="4">Flagella basal body P-ring formation protein FlgA</fullName>
    </recommendedName>
</protein>
<dbReference type="NCBIfam" id="TIGR03170">
    <property type="entry name" value="flgA_cterm"/>
    <property type="match status" value="1"/>
</dbReference>
<evidence type="ECO:0000259" key="5">
    <source>
        <dbReference type="SMART" id="SM00858"/>
    </source>
</evidence>
<keyword evidence="6" id="KW-0282">Flagellum</keyword>
<keyword evidence="6" id="KW-0966">Cell projection</keyword>
<organism evidence="6 7">
    <name type="scientific">Paracoccus tegillarcae</name>
    <dbReference type="NCBI Taxonomy" id="1529068"/>
    <lineage>
        <taxon>Bacteria</taxon>
        <taxon>Pseudomonadati</taxon>
        <taxon>Pseudomonadota</taxon>
        <taxon>Alphaproteobacteria</taxon>
        <taxon>Rhodobacterales</taxon>
        <taxon>Paracoccaceae</taxon>
        <taxon>Paracoccus</taxon>
    </lineage>
</organism>
<feature type="signal peptide" evidence="4">
    <location>
        <begin position="1"/>
        <end position="20"/>
    </location>
</feature>
<keyword evidence="7" id="KW-1185">Reference proteome</keyword>
<evidence type="ECO:0000256" key="1">
    <source>
        <dbReference type="ARBA" id="ARBA00004418"/>
    </source>
</evidence>
<feature type="chain" id="PRO_5014488551" description="Flagella basal body P-ring formation protein FlgA" evidence="4">
    <location>
        <begin position="21"/>
        <end position="138"/>
    </location>
</feature>
<evidence type="ECO:0000256" key="2">
    <source>
        <dbReference type="ARBA" id="ARBA00022729"/>
    </source>
</evidence>
<comment type="function">
    <text evidence="4">Involved in the assembly process of the P-ring formation. It may associate with FlgF on the rod constituting a structure essential for the P-ring assembly or may act as a modulator protein for the P-ring assembly.</text>
</comment>
<keyword evidence="6" id="KW-0969">Cilium</keyword>
<dbReference type="EMBL" id="CP025408">
    <property type="protein sequence ID" value="AUH33612.1"/>
    <property type="molecule type" value="Genomic_DNA"/>
</dbReference>
<dbReference type="Pfam" id="PF13144">
    <property type="entry name" value="ChapFlgA"/>
    <property type="match status" value="1"/>
</dbReference>
<dbReference type="SMART" id="SM00858">
    <property type="entry name" value="SAF"/>
    <property type="match status" value="1"/>
</dbReference>
<dbReference type="Gene3D" id="2.30.30.760">
    <property type="match status" value="1"/>
</dbReference>
<dbReference type="RefSeq" id="WP_101460281.1">
    <property type="nucleotide sequence ID" value="NZ_CP025408.1"/>
</dbReference>
<gene>
    <name evidence="6" type="primary">flgA</name>
    <name evidence="6" type="ORF">CUV01_09630</name>
</gene>
<dbReference type="PANTHER" id="PTHR36307">
    <property type="entry name" value="FLAGELLA BASAL BODY P-RING FORMATION PROTEIN FLGA"/>
    <property type="match status" value="1"/>
</dbReference>